<dbReference type="EMBL" id="SMTF01000021">
    <property type="protein sequence ID" value="TDK19960.1"/>
    <property type="molecule type" value="Genomic_DNA"/>
</dbReference>
<proteinExistence type="predicted"/>
<dbReference type="Proteomes" id="UP000294796">
    <property type="component" value="Unassembled WGS sequence"/>
</dbReference>
<protein>
    <submittedName>
        <fullName evidence="2">Uncharacterized protein</fullName>
    </submittedName>
</protein>
<sequence>MPIPSASRIGAFGRHPYRLANPVSSGTSSVEEGKRMIRSRVRSMLGGMVAGLVLVVLAGALQAQERRASVAAPAADDCRVEVLAQIRGADAARLSRAERSEWQEWCRRLSNMEADPRPMRAAIATPPRSPASSAVTDISSGQDDPAIWCGANNCFCWKGKKYDGCHHVDNICASPLNCIGTLCGCKPKD</sequence>
<name>A0A4R5TKC2_9GAMM</name>
<keyword evidence="1" id="KW-0472">Membrane</keyword>
<comment type="caution">
    <text evidence="2">The sequence shown here is derived from an EMBL/GenBank/DDBJ whole genome shotgun (WGS) entry which is preliminary data.</text>
</comment>
<accession>A0A4R5TKC2</accession>
<evidence type="ECO:0000313" key="2">
    <source>
        <dbReference type="EMBL" id="TDK19960.1"/>
    </source>
</evidence>
<reference evidence="2 3" key="1">
    <citation type="submission" date="2019-03" db="EMBL/GenBank/DDBJ databases">
        <title>Luteimonas zhaokaii sp.nov., isolated from the rectal contents of Plateau pika in Yushu, Qinghai Province, China.</title>
        <authorList>
            <person name="Zhang G."/>
        </authorList>
    </citation>
    <scope>NUCLEOTIDE SEQUENCE [LARGE SCALE GENOMIC DNA]</scope>
    <source>
        <strain evidence="2 3">B9</strain>
    </source>
</reference>
<dbReference type="RefSeq" id="WP_133323676.1">
    <property type="nucleotide sequence ID" value="NZ_SMTF01000021.1"/>
</dbReference>
<evidence type="ECO:0000313" key="3">
    <source>
        <dbReference type="Proteomes" id="UP000294796"/>
    </source>
</evidence>
<organism evidence="2 3">
    <name type="scientific">Luteimonas aestuarii</name>
    <dbReference type="NCBI Taxonomy" id="453837"/>
    <lineage>
        <taxon>Bacteria</taxon>
        <taxon>Pseudomonadati</taxon>
        <taxon>Pseudomonadota</taxon>
        <taxon>Gammaproteobacteria</taxon>
        <taxon>Lysobacterales</taxon>
        <taxon>Lysobacteraceae</taxon>
        <taxon>Luteimonas</taxon>
    </lineage>
</organism>
<evidence type="ECO:0000256" key="1">
    <source>
        <dbReference type="SAM" id="Phobius"/>
    </source>
</evidence>
<keyword evidence="3" id="KW-1185">Reference proteome</keyword>
<keyword evidence="1" id="KW-1133">Transmembrane helix</keyword>
<gene>
    <name evidence="2" type="ORF">E2F46_16460</name>
</gene>
<keyword evidence="1" id="KW-0812">Transmembrane</keyword>
<dbReference type="AlphaFoldDB" id="A0A4R5TKC2"/>
<feature type="transmembrane region" description="Helical" evidence="1">
    <location>
        <begin position="44"/>
        <end position="63"/>
    </location>
</feature>